<keyword evidence="2" id="KW-1185">Reference proteome</keyword>
<evidence type="ECO:0000313" key="1">
    <source>
        <dbReference type="EnsemblPlants" id="QL06p041640:mrna"/>
    </source>
</evidence>
<accession>A0A7N2LYH2</accession>
<organism evidence="1 2">
    <name type="scientific">Quercus lobata</name>
    <name type="common">Valley oak</name>
    <dbReference type="NCBI Taxonomy" id="97700"/>
    <lineage>
        <taxon>Eukaryota</taxon>
        <taxon>Viridiplantae</taxon>
        <taxon>Streptophyta</taxon>
        <taxon>Embryophyta</taxon>
        <taxon>Tracheophyta</taxon>
        <taxon>Spermatophyta</taxon>
        <taxon>Magnoliopsida</taxon>
        <taxon>eudicotyledons</taxon>
        <taxon>Gunneridae</taxon>
        <taxon>Pentapetalae</taxon>
        <taxon>rosids</taxon>
        <taxon>fabids</taxon>
        <taxon>Fagales</taxon>
        <taxon>Fagaceae</taxon>
        <taxon>Quercus</taxon>
    </lineage>
</organism>
<evidence type="ECO:0000313" key="2">
    <source>
        <dbReference type="Proteomes" id="UP000594261"/>
    </source>
</evidence>
<sequence length="88" mass="9719">MRTHYLAIMGTMAMKKQVYKHSTNPNPTGGQWQIVLKLAGAKRRGFTGSAYAYEARNRQGEMVFWGIRSYIASSAAGVVHEALVEASI</sequence>
<reference evidence="1 2" key="1">
    <citation type="journal article" date="2016" name="G3 (Bethesda)">
        <title>First Draft Assembly and Annotation of the Genome of a California Endemic Oak Quercus lobata Nee (Fagaceae).</title>
        <authorList>
            <person name="Sork V.L."/>
            <person name="Fitz-Gibbon S.T."/>
            <person name="Puiu D."/>
            <person name="Crepeau M."/>
            <person name="Gugger P.F."/>
            <person name="Sherman R."/>
            <person name="Stevens K."/>
            <person name="Langley C.H."/>
            <person name="Pellegrini M."/>
            <person name="Salzberg S.L."/>
        </authorList>
    </citation>
    <scope>NUCLEOTIDE SEQUENCE [LARGE SCALE GENOMIC DNA]</scope>
    <source>
        <strain evidence="1 2">cv. SW786</strain>
    </source>
</reference>
<dbReference type="AlphaFoldDB" id="A0A7N2LYH2"/>
<reference evidence="1" key="2">
    <citation type="submission" date="2021-01" db="UniProtKB">
        <authorList>
            <consortium name="EnsemblPlants"/>
        </authorList>
    </citation>
    <scope>IDENTIFICATION</scope>
</reference>
<name>A0A7N2LYH2_QUELO</name>
<dbReference type="Proteomes" id="UP000594261">
    <property type="component" value="Chromosome 6"/>
</dbReference>
<dbReference type="Gramene" id="QL06p041640:mrna">
    <property type="protein sequence ID" value="QL06p041640:mrna"/>
    <property type="gene ID" value="QL06p041640"/>
</dbReference>
<dbReference type="EnsemblPlants" id="QL06p041640:mrna">
    <property type="protein sequence ID" value="QL06p041640:mrna"/>
    <property type="gene ID" value="QL06p041640"/>
</dbReference>
<proteinExistence type="predicted"/>
<dbReference type="InParanoid" id="A0A7N2LYH2"/>
<dbReference type="EMBL" id="LRBV02000006">
    <property type="status" value="NOT_ANNOTATED_CDS"/>
    <property type="molecule type" value="Genomic_DNA"/>
</dbReference>
<protein>
    <submittedName>
        <fullName evidence="1">Uncharacterized protein</fullName>
    </submittedName>
</protein>